<dbReference type="RefSeq" id="WP_089359154.1">
    <property type="nucleotide sequence ID" value="NZ_FZOG01000001.1"/>
</dbReference>
<dbReference type="EMBL" id="FZOG01000001">
    <property type="protein sequence ID" value="SNR96849.1"/>
    <property type="molecule type" value="Genomic_DNA"/>
</dbReference>
<keyword evidence="2" id="KW-1185">Reference proteome</keyword>
<protein>
    <submittedName>
        <fullName evidence="1">Ethanolamine utilization protein EutQ</fullName>
    </submittedName>
</protein>
<dbReference type="InterPro" id="IPR010424">
    <property type="entry name" value="EutQ"/>
</dbReference>
<accession>A0A239AMR0</accession>
<dbReference type="Gene3D" id="2.60.120.10">
    <property type="entry name" value="Jelly Rolls"/>
    <property type="match status" value="1"/>
</dbReference>
<name>A0A239AMR0_9PSED</name>
<dbReference type="SUPFAM" id="SSF51182">
    <property type="entry name" value="RmlC-like cupins"/>
    <property type="match status" value="1"/>
</dbReference>
<evidence type="ECO:0000313" key="2">
    <source>
        <dbReference type="Proteomes" id="UP000242915"/>
    </source>
</evidence>
<gene>
    <name evidence="1" type="ORF">SAMN05216255_1320</name>
</gene>
<organism evidence="1 2">
    <name type="scientific">Pseudomonas segetis</name>
    <dbReference type="NCBI Taxonomy" id="298908"/>
    <lineage>
        <taxon>Bacteria</taxon>
        <taxon>Pseudomonadati</taxon>
        <taxon>Pseudomonadota</taxon>
        <taxon>Gammaproteobacteria</taxon>
        <taxon>Pseudomonadales</taxon>
        <taxon>Pseudomonadaceae</taxon>
        <taxon>Pseudomonas</taxon>
    </lineage>
</organism>
<dbReference type="InterPro" id="IPR014710">
    <property type="entry name" value="RmlC-like_jellyroll"/>
</dbReference>
<dbReference type="InterPro" id="IPR011051">
    <property type="entry name" value="RmlC_Cupin_sf"/>
</dbReference>
<reference evidence="2" key="1">
    <citation type="submission" date="2017-06" db="EMBL/GenBank/DDBJ databases">
        <authorList>
            <person name="Varghese N."/>
            <person name="Submissions S."/>
        </authorList>
    </citation>
    <scope>NUCLEOTIDE SEQUENCE [LARGE SCALE GENOMIC DNA]</scope>
    <source>
        <strain evidence="2">CIP 108523</strain>
    </source>
</reference>
<proteinExistence type="predicted"/>
<dbReference type="AlphaFoldDB" id="A0A239AMR0"/>
<sequence length="130" mass="14189">MNSPTSSVKVSGTGPVLQVDHMDLDFTLRSAGQGDGQAFVARAVSNEVSPNIGIGFARWEGAQVAWTLLYDEVVFVIEGCFELQANDQLYRVTPGQLLWIPEGTELVYGGHALFGYVVHPGDWKQRHGLV</sequence>
<dbReference type="Proteomes" id="UP000242915">
    <property type="component" value="Unassembled WGS sequence"/>
</dbReference>
<evidence type="ECO:0000313" key="1">
    <source>
        <dbReference type="EMBL" id="SNR96849.1"/>
    </source>
</evidence>
<dbReference type="Pfam" id="PF06249">
    <property type="entry name" value="EutQ"/>
    <property type="match status" value="1"/>
</dbReference>